<sequence length="155" mass="17436">MLFVKRLPQNFKETLLFIAVISILSVNLIAPLITGFEIGFSWQMWQATLRVIPFIWVAVVVLVVLTQKPAEYLASHLMAKTDSFQAQMLITALCNVFLMSIFLTVIGTWIGSGQISMAPITHFGAKWPRNFALAFIVEAFIAQPIARSVMQLIHR</sequence>
<dbReference type="AlphaFoldDB" id="A0A9N7J026"/>
<dbReference type="Pfam" id="PF11391">
    <property type="entry name" value="DUF2798"/>
    <property type="match status" value="1"/>
</dbReference>
<protein>
    <submittedName>
        <fullName evidence="1">Uncharacterized protein</fullName>
    </submittedName>
</protein>
<gene>
    <name evidence="1" type="ORF">QBD03_10530</name>
</gene>
<dbReference type="InterPro" id="IPR021529">
    <property type="entry name" value="DUF2798"/>
</dbReference>
<dbReference type="GeneID" id="57132787"/>
<organism evidence="1 2">
    <name type="scientific">Latilactobacillus sakei</name>
    <name type="common">Lactobacillus sakei</name>
    <dbReference type="NCBI Taxonomy" id="1599"/>
    <lineage>
        <taxon>Bacteria</taxon>
        <taxon>Bacillati</taxon>
        <taxon>Bacillota</taxon>
        <taxon>Bacilli</taxon>
        <taxon>Lactobacillales</taxon>
        <taxon>Lactobacillaceae</taxon>
        <taxon>Latilactobacillus</taxon>
    </lineage>
</organism>
<dbReference type="EMBL" id="CP122959">
    <property type="protein sequence ID" value="WGI19147.1"/>
    <property type="molecule type" value="Genomic_DNA"/>
</dbReference>
<dbReference type="Proteomes" id="UP001179858">
    <property type="component" value="Chromosome"/>
</dbReference>
<accession>A0A9N7J026</accession>
<reference evidence="1" key="1">
    <citation type="submission" date="2023-04" db="EMBL/GenBank/DDBJ databases">
        <title>Novel strain of Lactilactobacillus sakei and use thereof.</title>
        <authorList>
            <person name="Kim S.Y."/>
        </authorList>
    </citation>
    <scope>NUCLEOTIDE SEQUENCE</scope>
    <source>
        <strain evidence="1">HUP1</strain>
    </source>
</reference>
<name>A0A9N7J026_LATSK</name>
<dbReference type="RefSeq" id="WP_035146821.1">
    <property type="nucleotide sequence ID" value="NZ_CP022709.1"/>
</dbReference>
<proteinExistence type="predicted"/>
<evidence type="ECO:0000313" key="1">
    <source>
        <dbReference type="EMBL" id="WGI19147.1"/>
    </source>
</evidence>
<evidence type="ECO:0000313" key="2">
    <source>
        <dbReference type="Proteomes" id="UP001179858"/>
    </source>
</evidence>